<keyword evidence="6" id="KW-0949">S-adenosyl-L-methionine</keyword>
<dbReference type="CDD" id="cd11642">
    <property type="entry name" value="SUMT"/>
    <property type="match status" value="1"/>
</dbReference>
<evidence type="ECO:0000256" key="2">
    <source>
        <dbReference type="ARBA" id="ARBA00012162"/>
    </source>
</evidence>
<dbReference type="PROSITE" id="PS00840">
    <property type="entry name" value="SUMT_2"/>
    <property type="match status" value="1"/>
</dbReference>
<evidence type="ECO:0000256" key="1">
    <source>
        <dbReference type="ARBA" id="ARBA00005879"/>
    </source>
</evidence>
<dbReference type="FunFam" id="3.30.950.10:FF:000005">
    <property type="entry name" value="Uroporphyrin-III c-methyltransferase, putative"/>
    <property type="match status" value="1"/>
</dbReference>
<keyword evidence="3 11" id="KW-0489">Methyltransferase</keyword>
<dbReference type="PANTHER" id="PTHR45790:SF6">
    <property type="entry name" value="UROPORPHYRINOGEN-III C-METHYLTRANSFERASE"/>
    <property type="match status" value="1"/>
</dbReference>
<feature type="compositionally biased region" description="Low complexity" evidence="12">
    <location>
        <begin position="8"/>
        <end position="20"/>
    </location>
</feature>
<dbReference type="InterPro" id="IPR014776">
    <property type="entry name" value="4pyrrole_Mease_sub2"/>
</dbReference>
<reference evidence="14" key="1">
    <citation type="journal article" date="2020" name="Fungal Divers.">
        <title>Resolving the Mortierellaceae phylogeny through synthesis of multi-gene phylogenetics and phylogenomics.</title>
        <authorList>
            <person name="Vandepol N."/>
            <person name="Liber J."/>
            <person name="Desiro A."/>
            <person name="Na H."/>
            <person name="Kennedy M."/>
            <person name="Barry K."/>
            <person name="Grigoriev I.V."/>
            <person name="Miller A.N."/>
            <person name="O'Donnell K."/>
            <person name="Stajich J.E."/>
            <person name="Bonito G."/>
        </authorList>
    </citation>
    <scope>NUCLEOTIDE SEQUENCE</scope>
    <source>
        <strain evidence="14">NRRL 28262</strain>
    </source>
</reference>
<evidence type="ECO:0000313" key="14">
    <source>
        <dbReference type="EMBL" id="KAG0281806.1"/>
    </source>
</evidence>
<evidence type="ECO:0000256" key="4">
    <source>
        <dbReference type="ARBA" id="ARBA00022605"/>
    </source>
</evidence>
<feature type="region of interest" description="Disordered" evidence="12">
    <location>
        <begin position="1"/>
        <end position="47"/>
    </location>
</feature>
<evidence type="ECO:0000256" key="11">
    <source>
        <dbReference type="RuleBase" id="RU003960"/>
    </source>
</evidence>
<evidence type="ECO:0000256" key="8">
    <source>
        <dbReference type="ARBA" id="ARBA00023244"/>
    </source>
</evidence>
<evidence type="ECO:0000256" key="5">
    <source>
        <dbReference type="ARBA" id="ARBA00022679"/>
    </source>
</evidence>
<dbReference type="GO" id="GO:0004851">
    <property type="term" value="F:uroporphyrin-III C-methyltransferase activity"/>
    <property type="evidence" value="ECO:0007669"/>
    <property type="project" value="UniProtKB-EC"/>
</dbReference>
<evidence type="ECO:0000256" key="10">
    <source>
        <dbReference type="ARBA" id="ARBA00055636"/>
    </source>
</evidence>
<dbReference type="GO" id="GO:0019354">
    <property type="term" value="P:siroheme biosynthetic process"/>
    <property type="evidence" value="ECO:0007669"/>
    <property type="project" value="InterPro"/>
</dbReference>
<dbReference type="InterPro" id="IPR035996">
    <property type="entry name" value="4pyrrol_Methylase_sf"/>
</dbReference>
<dbReference type="PANTHER" id="PTHR45790">
    <property type="entry name" value="SIROHEME SYNTHASE-RELATED"/>
    <property type="match status" value="1"/>
</dbReference>
<dbReference type="Pfam" id="PF00590">
    <property type="entry name" value="TP_methylase"/>
    <property type="match status" value="1"/>
</dbReference>
<keyword evidence="8" id="KW-0627">Porphyrin biosynthesis</keyword>
<dbReference type="InterPro" id="IPR003043">
    <property type="entry name" value="Uropor_MeTrfase_CS"/>
</dbReference>
<dbReference type="EMBL" id="JAAAIL010000006">
    <property type="protein sequence ID" value="KAG0281806.1"/>
    <property type="molecule type" value="Genomic_DNA"/>
</dbReference>
<dbReference type="SUPFAM" id="SSF53790">
    <property type="entry name" value="Tetrapyrrole methylase"/>
    <property type="match status" value="1"/>
</dbReference>
<dbReference type="InterPro" id="IPR050161">
    <property type="entry name" value="Siro_Cobalamin_biosynth"/>
</dbReference>
<keyword evidence="15" id="KW-1185">Reference proteome</keyword>
<accession>A0AAD4DMD9</accession>
<keyword evidence="5 11" id="KW-0808">Transferase</keyword>
<protein>
    <recommendedName>
        <fullName evidence="2">uroporphyrinogen-III C-methyltransferase</fullName>
        <ecNumber evidence="2">2.1.1.107</ecNumber>
    </recommendedName>
</protein>
<dbReference type="Gene3D" id="3.30.950.10">
    <property type="entry name" value="Methyltransferase, Cobalt-precorrin-4 Transmethylase, Domain 2"/>
    <property type="match status" value="1"/>
</dbReference>
<dbReference type="Proteomes" id="UP001194580">
    <property type="component" value="Unassembled WGS sequence"/>
</dbReference>
<dbReference type="GO" id="GO:0032259">
    <property type="term" value="P:methylation"/>
    <property type="evidence" value="ECO:0007669"/>
    <property type="project" value="UniProtKB-KW"/>
</dbReference>
<dbReference type="AlphaFoldDB" id="A0AAD4DMD9"/>
<evidence type="ECO:0000256" key="12">
    <source>
        <dbReference type="SAM" id="MobiDB-lite"/>
    </source>
</evidence>
<comment type="similarity">
    <text evidence="1 11">Belongs to the precorrin methyltransferase family.</text>
</comment>
<feature type="domain" description="Tetrapyrrole methylase" evidence="13">
    <location>
        <begin position="58"/>
        <end position="262"/>
    </location>
</feature>
<dbReference type="NCBIfam" id="NF004790">
    <property type="entry name" value="PRK06136.1"/>
    <property type="match status" value="1"/>
</dbReference>
<evidence type="ECO:0000313" key="15">
    <source>
        <dbReference type="Proteomes" id="UP001194580"/>
    </source>
</evidence>
<dbReference type="InterPro" id="IPR000878">
    <property type="entry name" value="4pyrrol_Mease"/>
</dbReference>
<dbReference type="NCBIfam" id="TIGR01469">
    <property type="entry name" value="cobA_cysG_Cterm"/>
    <property type="match status" value="1"/>
</dbReference>
<dbReference type="Gene3D" id="3.40.1010.10">
    <property type="entry name" value="Cobalt-precorrin-4 Transmethylase, Domain 1"/>
    <property type="match status" value="1"/>
</dbReference>
<evidence type="ECO:0000256" key="7">
    <source>
        <dbReference type="ARBA" id="ARBA00023167"/>
    </source>
</evidence>
<gene>
    <name evidence="14" type="ORF">BGZ95_009743</name>
</gene>
<dbReference type="FunFam" id="3.40.1010.10:FF:000006">
    <property type="entry name" value="Siroheme synthase, putative"/>
    <property type="match status" value="1"/>
</dbReference>
<evidence type="ECO:0000256" key="6">
    <source>
        <dbReference type="ARBA" id="ARBA00022691"/>
    </source>
</evidence>
<comment type="catalytic activity">
    <reaction evidence="9">
        <text>uroporphyrinogen III + 2 S-adenosyl-L-methionine = precorrin-2 + 2 S-adenosyl-L-homocysteine + H(+)</text>
        <dbReference type="Rhea" id="RHEA:32459"/>
        <dbReference type="ChEBI" id="CHEBI:15378"/>
        <dbReference type="ChEBI" id="CHEBI:57308"/>
        <dbReference type="ChEBI" id="CHEBI:57856"/>
        <dbReference type="ChEBI" id="CHEBI:58827"/>
        <dbReference type="ChEBI" id="CHEBI:59789"/>
        <dbReference type="EC" id="2.1.1.107"/>
    </reaction>
</comment>
<dbReference type="InterPro" id="IPR014777">
    <property type="entry name" value="4pyrrole_Mease_sub1"/>
</dbReference>
<comment type="function">
    <text evidence="10">Siroheme synthase involved in methionine biosynthesis.</text>
</comment>
<name>A0AAD4DMD9_9FUNG</name>
<evidence type="ECO:0000259" key="13">
    <source>
        <dbReference type="Pfam" id="PF00590"/>
    </source>
</evidence>
<keyword evidence="7" id="KW-0486">Methionine biosynthesis</keyword>
<evidence type="ECO:0000256" key="3">
    <source>
        <dbReference type="ARBA" id="ARBA00022603"/>
    </source>
</evidence>
<sequence>MSDHINNHRLNTHNTHNTNNPYDSPPASPQYTTHGLNSPTLSSSQLHLSPPSLGEIKLIGAGPGDPDLLTMAAYKAITTWADIVLADKLVSKEILSLVKCPLFVANKDKGCQASGQQELFERATQALKEGKKVVRLKQGDPFIFGRGGEEFLFFRRLGYEATIVPGLSSSIAGPLLAQIPLTHRGIASQFLVCTGTGKLDTIPDMPTYVAHRTTVFLMALHRLEDLVQDLLKAGYPTDLPVAIVERASAKDQRCIRATVETVVQTLKEAKYRPPGILIVGWACDALAQDPEQLGGLTGAAGGASSAMMVSED</sequence>
<feature type="compositionally biased region" description="Low complexity" evidence="12">
    <location>
        <begin position="38"/>
        <end position="47"/>
    </location>
</feature>
<comment type="caution">
    <text evidence="14">The sequence shown here is derived from an EMBL/GenBank/DDBJ whole genome shotgun (WGS) entry which is preliminary data.</text>
</comment>
<dbReference type="InterPro" id="IPR006366">
    <property type="entry name" value="CobA/CysG_C"/>
</dbReference>
<keyword evidence="4" id="KW-0028">Amino-acid biosynthesis</keyword>
<organism evidence="14 15">
    <name type="scientific">Linnemannia exigua</name>
    <dbReference type="NCBI Taxonomy" id="604196"/>
    <lineage>
        <taxon>Eukaryota</taxon>
        <taxon>Fungi</taxon>
        <taxon>Fungi incertae sedis</taxon>
        <taxon>Mucoromycota</taxon>
        <taxon>Mortierellomycotina</taxon>
        <taxon>Mortierellomycetes</taxon>
        <taxon>Mortierellales</taxon>
        <taxon>Mortierellaceae</taxon>
        <taxon>Linnemannia</taxon>
    </lineage>
</organism>
<dbReference type="EC" id="2.1.1.107" evidence="2"/>
<dbReference type="GO" id="GO:0009086">
    <property type="term" value="P:methionine biosynthetic process"/>
    <property type="evidence" value="ECO:0007669"/>
    <property type="project" value="UniProtKB-KW"/>
</dbReference>
<evidence type="ECO:0000256" key="9">
    <source>
        <dbReference type="ARBA" id="ARBA00052360"/>
    </source>
</evidence>
<proteinExistence type="inferred from homology"/>